<evidence type="ECO:0000313" key="1">
    <source>
        <dbReference type="EMBL" id="KOO34856.1"/>
    </source>
</evidence>
<evidence type="ECO:0000313" key="2">
    <source>
        <dbReference type="Proteomes" id="UP000037460"/>
    </source>
</evidence>
<accession>A0A0M0K7L1</accession>
<reference evidence="2" key="1">
    <citation type="journal article" date="2015" name="PLoS Genet.">
        <title>Genome Sequence and Transcriptome Analyses of Chrysochromulina tobin: Metabolic Tools for Enhanced Algal Fitness in the Prominent Order Prymnesiales (Haptophyceae).</title>
        <authorList>
            <person name="Hovde B.T."/>
            <person name="Deodato C.R."/>
            <person name="Hunsperger H.M."/>
            <person name="Ryken S.A."/>
            <person name="Yost W."/>
            <person name="Jha R.K."/>
            <person name="Patterson J."/>
            <person name="Monnat R.J. Jr."/>
            <person name="Barlow S.B."/>
            <person name="Starkenburg S.R."/>
            <person name="Cattolico R.A."/>
        </authorList>
    </citation>
    <scope>NUCLEOTIDE SEQUENCE</scope>
    <source>
        <strain evidence="2">CCMP291</strain>
    </source>
</reference>
<dbReference type="Proteomes" id="UP000037460">
    <property type="component" value="Unassembled WGS sequence"/>
</dbReference>
<dbReference type="AlphaFoldDB" id="A0A0M0K7L1"/>
<organism evidence="1 2">
    <name type="scientific">Chrysochromulina tobinii</name>
    <dbReference type="NCBI Taxonomy" id="1460289"/>
    <lineage>
        <taxon>Eukaryota</taxon>
        <taxon>Haptista</taxon>
        <taxon>Haptophyta</taxon>
        <taxon>Prymnesiophyceae</taxon>
        <taxon>Prymnesiales</taxon>
        <taxon>Chrysochromulinaceae</taxon>
        <taxon>Chrysochromulina</taxon>
    </lineage>
</organism>
<sequence length="90" mass="10090">MRERETISVSAATWGASTDDGVGRILTRLGHDGVLGKEGRRHVAERDVGFGQHMIERWQPVRKLSLELSEDGREAGVMELARKHRLLEDA</sequence>
<keyword evidence="2" id="KW-1185">Reference proteome</keyword>
<dbReference type="EMBL" id="JWZX01001068">
    <property type="protein sequence ID" value="KOO34856.1"/>
    <property type="molecule type" value="Genomic_DNA"/>
</dbReference>
<protein>
    <submittedName>
        <fullName evidence="1">Uncharacterized protein</fullName>
    </submittedName>
</protein>
<comment type="caution">
    <text evidence="1">The sequence shown here is derived from an EMBL/GenBank/DDBJ whole genome shotgun (WGS) entry which is preliminary data.</text>
</comment>
<name>A0A0M0K7L1_9EUKA</name>
<gene>
    <name evidence="1" type="ORF">Ctob_014623</name>
</gene>
<proteinExistence type="predicted"/>